<feature type="compositionally biased region" description="Basic and acidic residues" evidence="1">
    <location>
        <begin position="188"/>
        <end position="197"/>
    </location>
</feature>
<comment type="caution">
    <text evidence="2">The sequence shown here is derived from an EMBL/GenBank/DDBJ whole genome shotgun (WGS) entry which is preliminary data.</text>
</comment>
<dbReference type="AlphaFoldDB" id="A0A9W4SKT0"/>
<feature type="compositionally biased region" description="Basic and acidic residues" evidence="1">
    <location>
        <begin position="9"/>
        <end position="18"/>
    </location>
</feature>
<protein>
    <submittedName>
        <fullName evidence="2">419_t:CDS:1</fullName>
    </submittedName>
</protein>
<evidence type="ECO:0000313" key="2">
    <source>
        <dbReference type="EMBL" id="CAI2172738.1"/>
    </source>
</evidence>
<feature type="region of interest" description="Disordered" evidence="1">
    <location>
        <begin position="110"/>
        <end position="147"/>
    </location>
</feature>
<dbReference type="Pfam" id="PF09428">
    <property type="entry name" value="DUF2011"/>
    <property type="match status" value="1"/>
</dbReference>
<feature type="region of interest" description="Disordered" evidence="1">
    <location>
        <begin position="165"/>
        <end position="197"/>
    </location>
</feature>
<dbReference type="Proteomes" id="UP001153678">
    <property type="component" value="Unassembled WGS sequence"/>
</dbReference>
<evidence type="ECO:0000256" key="1">
    <source>
        <dbReference type="SAM" id="MobiDB-lite"/>
    </source>
</evidence>
<gene>
    <name evidence="2" type="ORF">FWILDA_LOCUS5731</name>
</gene>
<proteinExistence type="predicted"/>
<evidence type="ECO:0000313" key="3">
    <source>
        <dbReference type="Proteomes" id="UP001153678"/>
    </source>
</evidence>
<dbReference type="OrthoDB" id="2330090at2759"/>
<reference evidence="2" key="1">
    <citation type="submission" date="2022-08" db="EMBL/GenBank/DDBJ databases">
        <authorList>
            <person name="Kallberg Y."/>
            <person name="Tangrot J."/>
            <person name="Rosling A."/>
        </authorList>
    </citation>
    <scope>NUCLEOTIDE SEQUENCE</scope>
    <source>
        <strain evidence="2">Wild A</strain>
    </source>
</reference>
<feature type="compositionally biased region" description="Basic residues" evidence="1">
    <location>
        <begin position="114"/>
        <end position="123"/>
    </location>
</feature>
<sequence length="197" mass="23248">MTHSFPKVTNDEDTRELENGDNDQLFRLFAHDPPKKISLESKDIKDYDELVEQMRRKKFETVELSDDPERIEKINSVTITFEQIIQESKIPWERHIMPHKVLHVPFKETEQKFRSKRRKSKRRRDVEKKGLVKKHQGGKCPGWPSGGKGYSYGWKLSAEIRNVPGRKDSKIFRGRANLNRGRVSNISRQDHRGTRKK</sequence>
<feature type="region of interest" description="Disordered" evidence="1">
    <location>
        <begin position="1"/>
        <end position="25"/>
    </location>
</feature>
<dbReference type="EMBL" id="CAMKVN010000976">
    <property type="protein sequence ID" value="CAI2172738.1"/>
    <property type="molecule type" value="Genomic_DNA"/>
</dbReference>
<name>A0A9W4SKT0_9GLOM</name>
<organism evidence="2 3">
    <name type="scientific">Funneliformis geosporum</name>
    <dbReference type="NCBI Taxonomy" id="1117311"/>
    <lineage>
        <taxon>Eukaryota</taxon>
        <taxon>Fungi</taxon>
        <taxon>Fungi incertae sedis</taxon>
        <taxon>Mucoromycota</taxon>
        <taxon>Glomeromycotina</taxon>
        <taxon>Glomeromycetes</taxon>
        <taxon>Glomerales</taxon>
        <taxon>Glomeraceae</taxon>
        <taxon>Funneliformis</taxon>
    </lineage>
</organism>
<keyword evidence="3" id="KW-1185">Reference proteome</keyword>
<dbReference type="InterPro" id="IPR018555">
    <property type="entry name" value="C630.06c-like"/>
</dbReference>
<accession>A0A9W4SKT0</accession>